<dbReference type="STRING" id="1147123.SAMN05443428_13213"/>
<evidence type="ECO:0000313" key="1">
    <source>
        <dbReference type="EMBL" id="SKA98886.1"/>
    </source>
</evidence>
<accession>A0A1T4YAV2</accession>
<dbReference type="InterPro" id="IPR013494">
    <property type="entry name" value="CHP02678"/>
</dbReference>
<protein>
    <submittedName>
        <fullName evidence="1">TIGR02678 family protein</fullName>
    </submittedName>
</protein>
<reference evidence="2" key="1">
    <citation type="submission" date="2017-02" db="EMBL/GenBank/DDBJ databases">
        <authorList>
            <person name="Varghese N."/>
            <person name="Submissions S."/>
        </authorList>
    </citation>
    <scope>NUCLEOTIDE SEQUENCE [LARGE SCALE GENOMIC DNA]</scope>
    <source>
        <strain evidence="2">USBA 833</strain>
    </source>
</reference>
<evidence type="ECO:0000313" key="2">
    <source>
        <dbReference type="Proteomes" id="UP000190105"/>
    </source>
</evidence>
<dbReference type="AlphaFoldDB" id="A0A1T4YAV2"/>
<dbReference type="NCBIfam" id="TIGR02678">
    <property type="entry name" value="TIGR02678 family protein"/>
    <property type="match status" value="1"/>
</dbReference>
<proteinExistence type="predicted"/>
<dbReference type="OrthoDB" id="1654131at2"/>
<keyword evidence="2" id="KW-1185">Reference proteome</keyword>
<name>A0A1T4YAV2_9CLOT</name>
<dbReference type="EMBL" id="FUYH01000032">
    <property type="protein sequence ID" value="SKA98886.1"/>
    <property type="molecule type" value="Genomic_DNA"/>
</dbReference>
<sequence length="380" mass="44942">MDVLKTLLDNYIIVKEDNKDLYYEIKDNINNFKSFLQEKLGYDIIIHQDFIKLEKFPGKVEPWMGIKEFKDKLDYCLFILLIMFLEDKSIEDKFVLSQLIDYINANFEFGKIDWTVYSNRRALVRVLKFSEGLRLIKVFDGEDESFAESESAEVLYENTGISKYIIRNFPIDISMAKSFKDFLSFAWDTIDEQKGITRRHRVYRNIIMSPVMYNEGSQDQDFYYIKNYKPNIESDLEKYLGWKLHVHREAALVVLEENERMEETFPNISAISDIVLCLNKLVLEKFKNNSLTLSDNFNIEIDEKYFLELLDELKSKKGEGWSKEFRECSLNYLYSEVFSFMKGFNMIDKLNDKIILKPVVAKITGDYPKDFDEGENKIEG</sequence>
<dbReference type="Pfam" id="PF09661">
    <property type="entry name" value="DUF2398"/>
    <property type="match status" value="1"/>
</dbReference>
<gene>
    <name evidence="1" type="ORF">SAMN05443428_13213</name>
</gene>
<dbReference type="Proteomes" id="UP000190105">
    <property type="component" value="Unassembled WGS sequence"/>
</dbReference>
<dbReference type="RefSeq" id="WP_078697625.1">
    <property type="nucleotide sequence ID" value="NZ_FUYH01000032.1"/>
</dbReference>
<organism evidence="1 2">
    <name type="scientific">Caloramator quimbayensis</name>
    <dbReference type="NCBI Taxonomy" id="1147123"/>
    <lineage>
        <taxon>Bacteria</taxon>
        <taxon>Bacillati</taxon>
        <taxon>Bacillota</taxon>
        <taxon>Clostridia</taxon>
        <taxon>Eubacteriales</taxon>
        <taxon>Clostridiaceae</taxon>
        <taxon>Caloramator</taxon>
    </lineage>
</organism>